<dbReference type="OrthoDB" id="10408797at2759"/>
<proteinExistence type="predicted"/>
<dbReference type="EMBL" id="CAJNDS010000275">
    <property type="protein sequence ID" value="CAE7037286.1"/>
    <property type="molecule type" value="Genomic_DNA"/>
</dbReference>
<accession>A0A812IHW7</accession>
<keyword evidence="2" id="KW-0732">Signal</keyword>
<comment type="caution">
    <text evidence="3">The sequence shown here is derived from an EMBL/GenBank/DDBJ whole genome shotgun (WGS) entry which is preliminary data.</text>
</comment>
<keyword evidence="4" id="KW-1185">Reference proteome</keyword>
<feature type="chain" id="PRO_5032969004" evidence="2">
    <location>
        <begin position="25"/>
        <end position="477"/>
    </location>
</feature>
<evidence type="ECO:0000313" key="4">
    <source>
        <dbReference type="Proteomes" id="UP000604046"/>
    </source>
</evidence>
<evidence type="ECO:0000256" key="1">
    <source>
        <dbReference type="SAM" id="MobiDB-lite"/>
    </source>
</evidence>
<name>A0A812IHW7_9DINO</name>
<dbReference type="AlphaFoldDB" id="A0A812IHW7"/>
<dbReference type="Proteomes" id="UP000604046">
    <property type="component" value="Unassembled WGS sequence"/>
</dbReference>
<reference evidence="3" key="1">
    <citation type="submission" date="2021-02" db="EMBL/GenBank/DDBJ databases">
        <authorList>
            <person name="Dougan E. K."/>
            <person name="Rhodes N."/>
            <person name="Thang M."/>
            <person name="Chan C."/>
        </authorList>
    </citation>
    <scope>NUCLEOTIDE SEQUENCE</scope>
</reference>
<protein>
    <submittedName>
        <fullName evidence="3">Uncharacterized protein</fullName>
    </submittedName>
</protein>
<gene>
    <name evidence="3" type="ORF">SNAT2548_LOCUS4473</name>
</gene>
<evidence type="ECO:0000256" key="2">
    <source>
        <dbReference type="SAM" id="SignalP"/>
    </source>
</evidence>
<feature type="signal peptide" evidence="2">
    <location>
        <begin position="1"/>
        <end position="24"/>
    </location>
</feature>
<evidence type="ECO:0000313" key="3">
    <source>
        <dbReference type="EMBL" id="CAE7037286.1"/>
    </source>
</evidence>
<sequence>MGRVRKRSVLWVVISLWLQHVGCPISFSTPNRAKNWLPQRALPPGWVAQAAEAFRDPSVRAVSAALIQAQTVANFVTSFDSAGKVWSEWIKLGVYDGTGDVTNHVSQLIQSMKQKLEAQNNTIISSTQSSNMPEEPVRKTYIEQLMVATLLNSTPGMSAVYAESGTGKSVAATLAITAVARGRVNDAFVLLQGNLNQRLRAFLRIADESLTDDIADPFFRALRREDIELHVLFDNVLDSGVPNDAVQDNLKSLARAACEHQHQIIFTMQTREAAESVRDMNGATTRIAPQQDEAFGAYRWNKNEVQKLIAGLQTAKQPDLILAESEIPDDLGRWRPRDTKLFASSGLKPAPQSQRRQLQAGFGTTSKLSVVWVRELIRKDRTVTEKLRPKEEDPEGEDELEPAFKVESPQDYHRLNDVDDLKKAIKQTNPDLRDIAARNIDIYSQEAGAWRVQNASTVLRQNTSEQDCYGFLPRRMT</sequence>
<feature type="compositionally biased region" description="Acidic residues" evidence="1">
    <location>
        <begin position="392"/>
        <end position="401"/>
    </location>
</feature>
<organism evidence="3 4">
    <name type="scientific">Symbiodinium natans</name>
    <dbReference type="NCBI Taxonomy" id="878477"/>
    <lineage>
        <taxon>Eukaryota</taxon>
        <taxon>Sar</taxon>
        <taxon>Alveolata</taxon>
        <taxon>Dinophyceae</taxon>
        <taxon>Suessiales</taxon>
        <taxon>Symbiodiniaceae</taxon>
        <taxon>Symbiodinium</taxon>
    </lineage>
</organism>
<feature type="region of interest" description="Disordered" evidence="1">
    <location>
        <begin position="385"/>
        <end position="404"/>
    </location>
</feature>